<proteinExistence type="predicted"/>
<dbReference type="GeneID" id="9596883"/>
<protein>
    <submittedName>
        <fullName evidence="2">Uncharacterized protein</fullName>
    </submittedName>
</protein>
<evidence type="ECO:0000313" key="3">
    <source>
        <dbReference type="Proteomes" id="UP000007431"/>
    </source>
</evidence>
<organism evidence="3">
    <name type="scientific">Schizophyllum commune (strain H4-8 / FGSC 9210)</name>
    <name type="common">Split gill fungus</name>
    <dbReference type="NCBI Taxonomy" id="578458"/>
    <lineage>
        <taxon>Eukaryota</taxon>
        <taxon>Fungi</taxon>
        <taxon>Dikarya</taxon>
        <taxon>Basidiomycota</taxon>
        <taxon>Agaricomycotina</taxon>
        <taxon>Agaricomycetes</taxon>
        <taxon>Agaricomycetidae</taxon>
        <taxon>Agaricales</taxon>
        <taxon>Schizophyllaceae</taxon>
        <taxon>Schizophyllum</taxon>
    </lineage>
</organism>
<feature type="compositionally biased region" description="Basic and acidic residues" evidence="1">
    <location>
        <begin position="51"/>
        <end position="62"/>
    </location>
</feature>
<sequence length="128" mass="14405">MSDEYGSQGFGKQGSLVNETARDEQTERELTYKYSNYPPLNDTTQSGGYSADERVWERDGQKGRLPQNGLIDQSLDGGDLKHELQDAKQGKDVGTRPKTDNFVGEGPSYETRNEAQRMVDQQVKEKLD</sequence>
<name>D8QGC3_SCHCM</name>
<gene>
    <name evidence="2" type="ORF">SCHCODRAFT_237570</name>
</gene>
<dbReference type="RefSeq" id="XP_003028176.1">
    <property type="nucleotide sequence ID" value="XM_003028130.1"/>
</dbReference>
<feature type="compositionally biased region" description="Basic and acidic residues" evidence="1">
    <location>
        <begin position="111"/>
        <end position="128"/>
    </location>
</feature>
<reference evidence="2 3" key="1">
    <citation type="journal article" date="2010" name="Nat. Biotechnol.">
        <title>Genome sequence of the model mushroom Schizophyllum commune.</title>
        <authorList>
            <person name="Ohm R.A."/>
            <person name="de Jong J.F."/>
            <person name="Lugones L.G."/>
            <person name="Aerts A."/>
            <person name="Kothe E."/>
            <person name="Stajich J.E."/>
            <person name="de Vries R.P."/>
            <person name="Record E."/>
            <person name="Levasseur A."/>
            <person name="Baker S.E."/>
            <person name="Bartholomew K.A."/>
            <person name="Coutinho P.M."/>
            <person name="Erdmann S."/>
            <person name="Fowler T.J."/>
            <person name="Gathman A.C."/>
            <person name="Lombard V."/>
            <person name="Henrissat B."/>
            <person name="Knabe N."/>
            <person name="Kuees U."/>
            <person name="Lilly W.W."/>
            <person name="Lindquist E."/>
            <person name="Lucas S."/>
            <person name="Magnuson J.K."/>
            <person name="Piumi F."/>
            <person name="Raudaskoski M."/>
            <person name="Salamov A."/>
            <person name="Schmutz J."/>
            <person name="Schwarze F.W.M.R."/>
            <person name="vanKuyk P.A."/>
            <person name="Horton J.S."/>
            <person name="Grigoriev I.V."/>
            <person name="Woesten H.A.B."/>
        </authorList>
    </citation>
    <scope>NUCLEOTIDE SEQUENCE [LARGE SCALE GENOMIC DNA]</scope>
    <source>
        <strain evidence="3">H4-8 / FGSC 9210</strain>
    </source>
</reference>
<dbReference type="EMBL" id="GL377311">
    <property type="protein sequence ID" value="EFI93273.1"/>
    <property type="molecule type" value="Genomic_DNA"/>
</dbReference>
<dbReference type="AlphaFoldDB" id="D8QGC3"/>
<dbReference type="OrthoDB" id="3250036at2759"/>
<keyword evidence="3" id="KW-1185">Reference proteome</keyword>
<dbReference type="Proteomes" id="UP000007431">
    <property type="component" value="Unassembled WGS sequence"/>
</dbReference>
<dbReference type="InParanoid" id="D8QGC3"/>
<evidence type="ECO:0000256" key="1">
    <source>
        <dbReference type="SAM" id="MobiDB-lite"/>
    </source>
</evidence>
<dbReference type="VEuPathDB" id="FungiDB:SCHCODRAFT_02639446"/>
<feature type="compositionally biased region" description="Basic and acidic residues" evidence="1">
    <location>
        <begin position="20"/>
        <end position="31"/>
    </location>
</feature>
<feature type="compositionally biased region" description="Basic and acidic residues" evidence="1">
    <location>
        <begin position="78"/>
        <end position="99"/>
    </location>
</feature>
<dbReference type="KEGG" id="scm:SCHCO_02639446"/>
<feature type="region of interest" description="Disordered" evidence="1">
    <location>
        <begin position="1"/>
        <end position="128"/>
    </location>
</feature>
<evidence type="ECO:0000313" key="2">
    <source>
        <dbReference type="EMBL" id="EFI93273.1"/>
    </source>
</evidence>
<accession>D8QGC3</accession>
<dbReference type="OMA" id="WGGPPEG"/>
<dbReference type="HOGENOM" id="CLU_140478_0_1_1"/>